<evidence type="ECO:0000313" key="2">
    <source>
        <dbReference type="Proteomes" id="UP001333996"/>
    </source>
</evidence>
<dbReference type="InterPro" id="IPR058154">
    <property type="entry name" value="Bxb1_TTP-like"/>
</dbReference>
<organism evidence="1 2">
    <name type="scientific">Streptomyces chiangmaiensis</name>
    <dbReference type="NCBI Taxonomy" id="766497"/>
    <lineage>
        <taxon>Bacteria</taxon>
        <taxon>Bacillati</taxon>
        <taxon>Actinomycetota</taxon>
        <taxon>Actinomycetes</taxon>
        <taxon>Kitasatosporales</taxon>
        <taxon>Streptomycetaceae</taxon>
        <taxon>Streptomyces</taxon>
    </lineage>
</organism>
<gene>
    <name evidence="1" type="ORF">VXC91_13475</name>
</gene>
<keyword evidence="2" id="KW-1185">Reference proteome</keyword>
<dbReference type="RefSeq" id="WP_329507386.1">
    <property type="nucleotide sequence ID" value="NZ_BAAAYZ010000019.1"/>
</dbReference>
<name>A0ABU7FHX3_9ACTN</name>
<dbReference type="EMBL" id="JAYWVC010000033">
    <property type="protein sequence ID" value="MED7822963.1"/>
    <property type="molecule type" value="Genomic_DNA"/>
</dbReference>
<dbReference type="Proteomes" id="UP001333996">
    <property type="component" value="Unassembled WGS sequence"/>
</dbReference>
<protein>
    <submittedName>
        <fullName evidence="1">Phage tail protein</fullName>
    </submittedName>
</protein>
<reference evidence="1" key="1">
    <citation type="submission" date="2024-01" db="EMBL/GenBank/DDBJ databases">
        <title>First draft genome sequence data of TA4-1, the type strain of Gram-positive actinobacterium Streptomyces chiangmaiensis.</title>
        <authorList>
            <person name="Yasawong M."/>
            <person name="Nantapong N."/>
        </authorList>
    </citation>
    <scope>NUCLEOTIDE SEQUENCE</scope>
    <source>
        <strain evidence="1">TA4-1</strain>
    </source>
</reference>
<proteinExistence type="predicted"/>
<evidence type="ECO:0000313" key="1">
    <source>
        <dbReference type="EMBL" id="MED7822963.1"/>
    </source>
</evidence>
<accession>A0ABU7FHX3</accession>
<sequence>MAGFKNSEVRIAGTGNVWVAPAGTAAPKETTALATPWVNLGFTSSDGVKFNKKDKNDPVDTWQSMAPARFMLSDRDLTVKFQLLQMNKDTFPFYLGLASTSIVTAGSTAETTAQKIDITGAPGGQDQRALAIDFADNNGTKDLRYRLVIPNGAVSEVEELSLTRTGAVKLGITFTALSGDTPTNPLATWLVNDPAALA</sequence>
<dbReference type="Pfam" id="PF25681">
    <property type="entry name" value="Phage_TTP_17"/>
    <property type="match status" value="1"/>
</dbReference>
<comment type="caution">
    <text evidence="1">The sequence shown here is derived from an EMBL/GenBank/DDBJ whole genome shotgun (WGS) entry which is preliminary data.</text>
</comment>